<dbReference type="InterPro" id="IPR000566">
    <property type="entry name" value="Lipocln_cytosolic_FA-bd_dom"/>
</dbReference>
<protein>
    <submittedName>
        <fullName evidence="4">Lipocalin family protein</fullName>
    </submittedName>
</protein>
<sequence length="180" mass="20613">MRKQTKILLGIAALAGGLSFMAFRPQNEPLKTVAYVDLQKYMGTWYEISAFPQRFQKGCHCTKAEYKMHPEGYVEVKNSCRKNSATGELEVAMGKAFVKDERTNAKLKVQFFWPFKGDYWIIDLAPDYSYAVVGAPNREYLWILSRQKQMDQALYNKIVAGIKEKGFDVSRLVLSDQSCN</sequence>
<dbReference type="PANTHER" id="PTHR10612:SF34">
    <property type="entry name" value="APOLIPOPROTEIN D"/>
    <property type="match status" value="1"/>
</dbReference>
<keyword evidence="5" id="KW-1185">Reference proteome</keyword>
<dbReference type="PROSITE" id="PS00213">
    <property type="entry name" value="LIPOCALIN"/>
    <property type="match status" value="1"/>
</dbReference>
<reference evidence="5" key="1">
    <citation type="journal article" date="2019" name="Int. J. Syst. Evol. Microbiol.">
        <title>The Global Catalogue of Microorganisms (GCM) 10K type strain sequencing project: providing services to taxonomists for standard genome sequencing and annotation.</title>
        <authorList>
            <consortium name="The Broad Institute Genomics Platform"/>
            <consortium name="The Broad Institute Genome Sequencing Center for Infectious Disease"/>
            <person name="Wu L."/>
            <person name="Ma J."/>
        </authorList>
    </citation>
    <scope>NUCLEOTIDE SEQUENCE [LARGE SCALE GENOMIC DNA]</scope>
    <source>
        <strain evidence="5">KACC 12602</strain>
    </source>
</reference>
<feature type="chain" id="PRO_5045017035" evidence="2">
    <location>
        <begin position="23"/>
        <end position="180"/>
    </location>
</feature>
<dbReference type="PRINTS" id="PR01171">
    <property type="entry name" value="BCTLIPOCALIN"/>
</dbReference>
<dbReference type="EMBL" id="JBHSKT010000004">
    <property type="protein sequence ID" value="MFC5270535.1"/>
    <property type="molecule type" value="Genomic_DNA"/>
</dbReference>
<dbReference type="InterPro" id="IPR047202">
    <property type="entry name" value="Lipocalin_Blc-like_dom"/>
</dbReference>
<dbReference type="Pfam" id="PF08212">
    <property type="entry name" value="Lipocalin_2"/>
    <property type="match status" value="1"/>
</dbReference>
<feature type="signal peptide" evidence="2">
    <location>
        <begin position="1"/>
        <end position="22"/>
    </location>
</feature>
<name>A0ABW0EBA9_9BACT</name>
<dbReference type="RefSeq" id="WP_378016905.1">
    <property type="nucleotide sequence ID" value="NZ_JBHSKT010000004.1"/>
</dbReference>
<evidence type="ECO:0000256" key="2">
    <source>
        <dbReference type="PIRNR" id="PIRNR036893"/>
    </source>
</evidence>
<dbReference type="CDD" id="cd19438">
    <property type="entry name" value="lipocalin_Blc-like"/>
    <property type="match status" value="1"/>
</dbReference>
<organism evidence="4 5">
    <name type="scientific">Adhaeribacter terreus</name>
    <dbReference type="NCBI Taxonomy" id="529703"/>
    <lineage>
        <taxon>Bacteria</taxon>
        <taxon>Pseudomonadati</taxon>
        <taxon>Bacteroidota</taxon>
        <taxon>Cytophagia</taxon>
        <taxon>Cytophagales</taxon>
        <taxon>Hymenobacteraceae</taxon>
        <taxon>Adhaeribacter</taxon>
    </lineage>
</organism>
<proteinExistence type="inferred from homology"/>
<comment type="similarity">
    <text evidence="1 2">Belongs to the calycin superfamily. Lipocalin family.</text>
</comment>
<dbReference type="PIRSF" id="PIRSF036893">
    <property type="entry name" value="Lipocalin_ApoD"/>
    <property type="match status" value="1"/>
</dbReference>
<feature type="domain" description="Lipocalin/cytosolic fatty-acid binding" evidence="3">
    <location>
        <begin position="36"/>
        <end position="174"/>
    </location>
</feature>
<dbReference type="InterPro" id="IPR022272">
    <property type="entry name" value="Lipocalin_CS"/>
</dbReference>
<gene>
    <name evidence="4" type="ORF">ACFPIB_07955</name>
</gene>
<dbReference type="SUPFAM" id="SSF50814">
    <property type="entry name" value="Lipocalins"/>
    <property type="match status" value="1"/>
</dbReference>
<dbReference type="Proteomes" id="UP001596161">
    <property type="component" value="Unassembled WGS sequence"/>
</dbReference>
<dbReference type="InterPro" id="IPR022271">
    <property type="entry name" value="Lipocalin_ApoD"/>
</dbReference>
<evidence type="ECO:0000256" key="1">
    <source>
        <dbReference type="ARBA" id="ARBA00006889"/>
    </source>
</evidence>
<evidence type="ECO:0000313" key="5">
    <source>
        <dbReference type="Proteomes" id="UP001596161"/>
    </source>
</evidence>
<dbReference type="Gene3D" id="2.40.128.20">
    <property type="match status" value="1"/>
</dbReference>
<dbReference type="PANTHER" id="PTHR10612">
    <property type="entry name" value="APOLIPOPROTEIN D"/>
    <property type="match status" value="1"/>
</dbReference>
<evidence type="ECO:0000259" key="3">
    <source>
        <dbReference type="Pfam" id="PF08212"/>
    </source>
</evidence>
<keyword evidence="2" id="KW-0732">Signal</keyword>
<comment type="caution">
    <text evidence="4">The sequence shown here is derived from an EMBL/GenBank/DDBJ whole genome shotgun (WGS) entry which is preliminary data.</text>
</comment>
<dbReference type="InterPro" id="IPR012674">
    <property type="entry name" value="Calycin"/>
</dbReference>
<evidence type="ECO:0000313" key="4">
    <source>
        <dbReference type="EMBL" id="MFC5270535.1"/>
    </source>
</evidence>
<dbReference type="InterPro" id="IPR002446">
    <property type="entry name" value="Lipocalin_bac"/>
</dbReference>
<accession>A0ABW0EBA9</accession>